<dbReference type="Proteomes" id="UP000441208">
    <property type="component" value="Unassembled WGS sequence"/>
</dbReference>
<keyword evidence="1" id="KW-1133">Transmembrane helix</keyword>
<organism evidence="2 12">
    <name type="scientific">Phytophthora fragariae</name>
    <dbReference type="NCBI Taxonomy" id="53985"/>
    <lineage>
        <taxon>Eukaryota</taxon>
        <taxon>Sar</taxon>
        <taxon>Stramenopiles</taxon>
        <taxon>Oomycota</taxon>
        <taxon>Peronosporomycetes</taxon>
        <taxon>Peronosporales</taxon>
        <taxon>Peronosporaceae</taxon>
        <taxon>Phytophthora</taxon>
    </lineage>
</organism>
<keyword evidence="1" id="KW-0812">Transmembrane</keyword>
<dbReference type="Proteomes" id="UP000440732">
    <property type="component" value="Unassembled WGS sequence"/>
</dbReference>
<name>A0A6A3EI53_9STRA</name>
<evidence type="ECO:0000313" key="4">
    <source>
        <dbReference type="EMBL" id="KAE9096771.1"/>
    </source>
</evidence>
<keyword evidence="13" id="KW-1185">Reference proteome</keyword>
<evidence type="ECO:0000313" key="7">
    <source>
        <dbReference type="EMBL" id="KAE9198372.1"/>
    </source>
</evidence>
<evidence type="ECO:0000313" key="3">
    <source>
        <dbReference type="EMBL" id="KAE8997404.1"/>
    </source>
</evidence>
<proteinExistence type="predicted"/>
<evidence type="ECO:0000313" key="2">
    <source>
        <dbReference type="EMBL" id="KAE8932133.1"/>
    </source>
</evidence>
<evidence type="ECO:0000313" key="11">
    <source>
        <dbReference type="EMBL" id="KAE9340229.1"/>
    </source>
</evidence>
<dbReference type="AlphaFoldDB" id="A0A6A3EI53"/>
<evidence type="ECO:0000313" key="16">
    <source>
        <dbReference type="Proteomes" id="UP000440732"/>
    </source>
</evidence>
<evidence type="ECO:0000313" key="21">
    <source>
        <dbReference type="Proteomes" id="UP000488956"/>
    </source>
</evidence>
<sequence>MTALSNTLHCRLHLYTFATSLLLCLRLGFLSPPKSVISVCATPRTRPSRTASCC</sequence>
<evidence type="ECO:0000313" key="8">
    <source>
        <dbReference type="EMBL" id="KAE9228873.1"/>
    </source>
</evidence>
<keyword evidence="1" id="KW-0472">Membrane</keyword>
<evidence type="ECO:0000313" key="12">
    <source>
        <dbReference type="Proteomes" id="UP000429523"/>
    </source>
</evidence>
<evidence type="ECO:0000313" key="13">
    <source>
        <dbReference type="Proteomes" id="UP000433483"/>
    </source>
</evidence>
<evidence type="ECO:0000313" key="19">
    <source>
        <dbReference type="Proteomes" id="UP000476176"/>
    </source>
</evidence>
<dbReference type="Proteomes" id="UP000460718">
    <property type="component" value="Unassembled WGS sequence"/>
</dbReference>
<dbReference type="Proteomes" id="UP000488956">
    <property type="component" value="Unassembled WGS sequence"/>
</dbReference>
<dbReference type="EMBL" id="QXGD01000668">
    <property type="protein sequence ID" value="KAE9229418.1"/>
    <property type="molecule type" value="Genomic_DNA"/>
</dbReference>
<evidence type="ECO:0000313" key="14">
    <source>
        <dbReference type="Proteomes" id="UP000437068"/>
    </source>
</evidence>
<evidence type="ECO:0000313" key="6">
    <source>
        <dbReference type="EMBL" id="KAE9143786.1"/>
    </source>
</evidence>
<protein>
    <submittedName>
        <fullName evidence="2">Uncharacterized protein</fullName>
    </submittedName>
</protein>
<dbReference type="EMBL" id="QXFX01000606">
    <property type="protein sequence ID" value="KAE9109726.1"/>
    <property type="molecule type" value="Genomic_DNA"/>
</dbReference>
<dbReference type="Proteomes" id="UP000429523">
    <property type="component" value="Unassembled WGS sequence"/>
</dbReference>
<dbReference type="EMBL" id="QXGC01000582">
    <property type="protein sequence ID" value="KAE9228873.1"/>
    <property type="molecule type" value="Genomic_DNA"/>
</dbReference>
<evidence type="ECO:0000313" key="20">
    <source>
        <dbReference type="Proteomes" id="UP000486351"/>
    </source>
</evidence>
<dbReference type="Proteomes" id="UP000476176">
    <property type="component" value="Unassembled WGS sequence"/>
</dbReference>
<evidence type="ECO:0000313" key="5">
    <source>
        <dbReference type="EMBL" id="KAE9109726.1"/>
    </source>
</evidence>
<dbReference type="EMBL" id="QXGE01000603">
    <property type="protein sequence ID" value="KAE9307935.1"/>
    <property type="molecule type" value="Genomic_DNA"/>
</dbReference>
<dbReference type="EMBL" id="QXFY01000590">
    <property type="protein sequence ID" value="KAE9340229.1"/>
    <property type="molecule type" value="Genomic_DNA"/>
</dbReference>
<dbReference type="EMBL" id="QXGF01001154">
    <property type="protein sequence ID" value="KAE8932133.1"/>
    <property type="molecule type" value="Genomic_DNA"/>
</dbReference>
<dbReference type="Proteomes" id="UP000437068">
    <property type="component" value="Unassembled WGS sequence"/>
</dbReference>
<reference evidence="12 13" key="1">
    <citation type="submission" date="2018-08" db="EMBL/GenBank/DDBJ databases">
        <title>Genomic investigation of the strawberry pathogen Phytophthora fragariae indicates pathogenicity is determined by transcriptional variation in three key races.</title>
        <authorList>
            <person name="Adams T.M."/>
            <person name="Armitage A.D."/>
            <person name="Sobczyk M.K."/>
            <person name="Bates H.J."/>
            <person name="Dunwell J.M."/>
            <person name="Nellist C.F."/>
            <person name="Harrison R.J."/>
        </authorList>
    </citation>
    <scope>NUCLEOTIDE SEQUENCE [LARGE SCALE GENOMIC DNA]</scope>
    <source>
        <strain evidence="10 14">A4</strain>
        <strain evidence="9 15">BC-1</strain>
        <strain evidence="8 19">BC-23</strain>
        <strain evidence="7 13">NOV-27</strain>
        <strain evidence="6 16">NOV-5</strain>
        <strain evidence="4 17">NOV-71</strain>
        <strain evidence="11 20">NOV-77</strain>
        <strain evidence="2 12">NOV-9</strain>
        <strain evidence="5 21">ONT-3</strain>
        <strain evidence="3 18">SCRP245</strain>
    </source>
</reference>
<dbReference type="EMBL" id="QXGA01000591">
    <property type="protein sequence ID" value="KAE9143786.1"/>
    <property type="molecule type" value="Genomic_DNA"/>
</dbReference>
<dbReference type="Proteomes" id="UP000433483">
    <property type="component" value="Unassembled WGS sequence"/>
</dbReference>
<dbReference type="Proteomes" id="UP000486351">
    <property type="component" value="Unassembled WGS sequence"/>
</dbReference>
<dbReference type="Proteomes" id="UP000440367">
    <property type="component" value="Unassembled WGS sequence"/>
</dbReference>
<dbReference type="EMBL" id="QXFW01001056">
    <property type="protein sequence ID" value="KAE8997404.1"/>
    <property type="molecule type" value="Genomic_DNA"/>
</dbReference>
<gene>
    <name evidence="10" type="ORF">PF001_g11385</name>
    <name evidence="9" type="ORF">PF002_g13318</name>
    <name evidence="8" type="ORF">PF004_g10953</name>
    <name evidence="7" type="ORF">PF005_g16169</name>
    <name evidence="6" type="ORF">PF006_g11215</name>
    <name evidence="4" type="ORF">PF007_g16867</name>
    <name evidence="11" type="ORF">PF008_g11202</name>
    <name evidence="2" type="ORF">PF009_g17828</name>
    <name evidence="5" type="ORF">PF010_g11434</name>
    <name evidence="3" type="ORF">PF011_g15503</name>
</gene>
<evidence type="ECO:0000313" key="17">
    <source>
        <dbReference type="Proteomes" id="UP000441208"/>
    </source>
</evidence>
<evidence type="ECO:0000313" key="10">
    <source>
        <dbReference type="EMBL" id="KAE9307935.1"/>
    </source>
</evidence>
<evidence type="ECO:0000256" key="1">
    <source>
        <dbReference type="SAM" id="Phobius"/>
    </source>
</evidence>
<feature type="transmembrane region" description="Helical" evidence="1">
    <location>
        <begin position="12"/>
        <end position="29"/>
    </location>
</feature>
<dbReference type="EMBL" id="QXFZ01001109">
    <property type="protein sequence ID" value="KAE9096771.1"/>
    <property type="molecule type" value="Genomic_DNA"/>
</dbReference>
<dbReference type="EMBL" id="QXGB01001041">
    <property type="protein sequence ID" value="KAE9198372.1"/>
    <property type="molecule type" value="Genomic_DNA"/>
</dbReference>
<evidence type="ECO:0000313" key="9">
    <source>
        <dbReference type="EMBL" id="KAE9229418.1"/>
    </source>
</evidence>
<evidence type="ECO:0000313" key="15">
    <source>
        <dbReference type="Proteomes" id="UP000440367"/>
    </source>
</evidence>
<comment type="caution">
    <text evidence="2">The sequence shown here is derived from an EMBL/GenBank/DDBJ whole genome shotgun (WGS) entry which is preliminary data.</text>
</comment>
<evidence type="ECO:0000313" key="18">
    <source>
        <dbReference type="Proteomes" id="UP000460718"/>
    </source>
</evidence>
<accession>A0A6A3EI53</accession>